<feature type="transmembrane region" description="Helical" evidence="1">
    <location>
        <begin position="20"/>
        <end position="43"/>
    </location>
</feature>
<keyword evidence="1" id="KW-0812">Transmembrane</keyword>
<evidence type="ECO:0000313" key="3">
    <source>
        <dbReference type="EMBL" id="KAF4397918.1"/>
    </source>
</evidence>
<name>A0A7J6GVA0_CANSA</name>
<proteinExistence type="predicted"/>
<evidence type="ECO:0000313" key="4">
    <source>
        <dbReference type="Proteomes" id="UP000525078"/>
    </source>
</evidence>
<evidence type="ECO:0000313" key="2">
    <source>
        <dbReference type="EMBL" id="KAF4386852.1"/>
    </source>
</evidence>
<keyword evidence="1" id="KW-1133">Transmembrane helix</keyword>
<comment type="caution">
    <text evidence="2">The sequence shown here is derived from an EMBL/GenBank/DDBJ whole genome shotgun (WGS) entry which is preliminary data.</text>
</comment>
<evidence type="ECO:0008006" key="6">
    <source>
        <dbReference type="Google" id="ProtNLM"/>
    </source>
</evidence>
<accession>A0A7J6GVA0</accession>
<evidence type="ECO:0000256" key="1">
    <source>
        <dbReference type="SAM" id="Phobius"/>
    </source>
</evidence>
<dbReference type="Proteomes" id="UP000525078">
    <property type="component" value="Unassembled WGS sequence"/>
</dbReference>
<keyword evidence="5" id="KW-1185">Reference proteome</keyword>
<dbReference type="Proteomes" id="UP000583929">
    <property type="component" value="Unassembled WGS sequence"/>
</dbReference>
<organism evidence="2 4">
    <name type="scientific">Cannabis sativa</name>
    <name type="common">Hemp</name>
    <name type="synonym">Marijuana</name>
    <dbReference type="NCBI Taxonomy" id="3483"/>
    <lineage>
        <taxon>Eukaryota</taxon>
        <taxon>Viridiplantae</taxon>
        <taxon>Streptophyta</taxon>
        <taxon>Embryophyta</taxon>
        <taxon>Tracheophyta</taxon>
        <taxon>Spermatophyta</taxon>
        <taxon>Magnoliopsida</taxon>
        <taxon>eudicotyledons</taxon>
        <taxon>Gunneridae</taxon>
        <taxon>Pentapetalae</taxon>
        <taxon>rosids</taxon>
        <taxon>fabids</taxon>
        <taxon>Rosales</taxon>
        <taxon>Cannabaceae</taxon>
        <taxon>Cannabis</taxon>
    </lineage>
</organism>
<dbReference type="AlphaFoldDB" id="A0A7J6GVA0"/>
<sequence length="198" mass="22041">MDTALRNIGDRVMRLSTKQALILFLFAAASVLGLIVAMTTILLKQLKFRKAQPQLPPPEPTCGLAAVVKRVLISSVRWSEPRKWPGETGSGGSWGENSPLPLLEKKMVMSRNQGFDDDDDDEYGVGVGVGWQSLNKDSPVWQRPILMGEKCELPRFSGVILYDENGRLLCDNARNSCNLNLPQEERTGVMRTTLRDLL</sequence>
<gene>
    <name evidence="2" type="ORF">F8388_006807</name>
    <name evidence="3" type="ORF">G4B88_019639</name>
</gene>
<dbReference type="EMBL" id="JAATIP010000041">
    <property type="protein sequence ID" value="KAF4386852.1"/>
    <property type="molecule type" value="Genomic_DNA"/>
</dbReference>
<reference evidence="4 5" key="1">
    <citation type="journal article" date="2020" name="bioRxiv">
        <title>Sequence and annotation of 42 cannabis genomes reveals extensive copy number variation in cannabinoid synthesis and pathogen resistance genes.</title>
        <authorList>
            <person name="Mckernan K.J."/>
            <person name="Helbert Y."/>
            <person name="Kane L.T."/>
            <person name="Ebling H."/>
            <person name="Zhang L."/>
            <person name="Liu B."/>
            <person name="Eaton Z."/>
            <person name="Mclaughlin S."/>
            <person name="Kingan S."/>
            <person name="Baybayan P."/>
            <person name="Concepcion G."/>
            <person name="Jordan M."/>
            <person name="Riva A."/>
            <person name="Barbazuk W."/>
            <person name="Harkins T."/>
        </authorList>
    </citation>
    <scope>NUCLEOTIDE SEQUENCE [LARGE SCALE GENOMIC DNA]</scope>
    <source>
        <strain evidence="4 5">cv. Jamaican Lion 4</strain>
        <strain evidence="3">Father</strain>
        <strain evidence="2">Mother</strain>
        <tissue evidence="2">Leaf</tissue>
    </source>
</reference>
<evidence type="ECO:0000313" key="5">
    <source>
        <dbReference type="Proteomes" id="UP000583929"/>
    </source>
</evidence>
<dbReference type="PANTHER" id="PTHR33237">
    <property type="entry name" value="F2P16.13 PROTEIN-RELATED"/>
    <property type="match status" value="1"/>
</dbReference>
<keyword evidence="1" id="KW-0472">Membrane</keyword>
<dbReference type="PANTHER" id="PTHR33237:SF21">
    <property type="entry name" value="TRANSMEMBRANE PROTEIN"/>
    <property type="match status" value="1"/>
</dbReference>
<protein>
    <recommendedName>
        <fullName evidence="6">Transmembrane protein</fullName>
    </recommendedName>
</protein>
<dbReference type="EMBL" id="JAATIQ010000029">
    <property type="protein sequence ID" value="KAF4397918.1"/>
    <property type="molecule type" value="Genomic_DNA"/>
</dbReference>